<evidence type="ECO:0000313" key="2">
    <source>
        <dbReference type="Proteomes" id="UP000270927"/>
    </source>
</evidence>
<dbReference type="EMBL" id="RARA01000005">
    <property type="protein sequence ID" value="ROT47851.1"/>
    <property type="molecule type" value="Genomic_DNA"/>
</dbReference>
<organism evidence="1 2">
    <name type="scientific">Candidatus Cardinium hertigii</name>
    <dbReference type="NCBI Taxonomy" id="247481"/>
    <lineage>
        <taxon>Bacteria</taxon>
        <taxon>Pseudomonadati</taxon>
        <taxon>Bacteroidota</taxon>
        <taxon>Cytophagia</taxon>
        <taxon>Cytophagales</taxon>
        <taxon>Amoebophilaceae</taxon>
        <taxon>Candidatus Cardinium</taxon>
    </lineage>
</organism>
<sequence length="69" mass="7683">MFSMEIIMIAVGIAVLISAIHLTKGGFVSNCSCQEQLSCAFPNSNFLEICLIKKSTQKIKQQRLLCYRA</sequence>
<protein>
    <submittedName>
        <fullName evidence="1">Uncharacterized protein</fullName>
    </submittedName>
</protein>
<dbReference type="Proteomes" id="UP000270927">
    <property type="component" value="Unassembled WGS sequence"/>
</dbReference>
<evidence type="ECO:0000313" key="1">
    <source>
        <dbReference type="EMBL" id="ROT47851.1"/>
    </source>
</evidence>
<name>A0A3N2QDK1_9BACT</name>
<accession>A0A3N2QDK1</accession>
<reference evidence="1 2" key="1">
    <citation type="submission" date="2018-09" db="EMBL/GenBank/DDBJ databases">
        <title>Comparative Genomics of Wolbachia-Cardinium Dual Endosymbiosis in a Plant-Parasitic Nematode.</title>
        <authorList>
            <person name="Brown A.M.V."/>
            <person name="Wasala S.K."/>
            <person name="Howe D.K."/>
            <person name="Peetz A.B."/>
            <person name="Zasada I.A."/>
            <person name="Denver D.R."/>
        </authorList>
    </citation>
    <scope>NUCLEOTIDE SEQUENCE [LARGE SCALE GENOMIC DNA]</scope>
    <source>
        <strain evidence="1 2">Pp_1</strain>
    </source>
</reference>
<proteinExistence type="predicted"/>
<dbReference type="AlphaFoldDB" id="A0A3N2QDK1"/>
<comment type="caution">
    <text evidence="1">The sequence shown here is derived from an EMBL/GenBank/DDBJ whole genome shotgun (WGS) entry which is preliminary data.</text>
</comment>
<keyword evidence="2" id="KW-1185">Reference proteome</keyword>
<gene>
    <name evidence="1" type="ORF">EDM02_00075</name>
</gene>